<dbReference type="Proteomes" id="UP000295244">
    <property type="component" value="Unassembled WGS sequence"/>
</dbReference>
<keyword evidence="7 8" id="KW-0472">Membrane</keyword>
<feature type="transmembrane region" description="Helical" evidence="8">
    <location>
        <begin position="219"/>
        <end position="241"/>
    </location>
</feature>
<comment type="caution">
    <text evidence="10">The sequence shown here is derived from an EMBL/GenBank/DDBJ whole genome shotgun (WGS) entry which is preliminary data.</text>
</comment>
<sequence length="574" mass="63064">MRKERNIRRRLPAAYFAVLAMIGVLTVGRIGITWDEPNYFTSSYSYLSWFGHVFQEPSDWWASIDRYWEQSHEAPPFFKLWAGLFAGAGALVFGTEDLRLLGDAYRLGSYALFLLAAIAAFRFARREFGEAAAWGAALTFPLIPVLFGFARLGQLDGAAAALYLLAALALLRALERGGRGRVLGAGLLLGAAFATKLTVFPLPLAALAWVLVYRRGRAALVRLAGACAAGAAFFFALWPWLWRDPVPRTLEFLFWARGLQEERLTYYLGEWWAGAPWHYPVAALLVFTPLVVAAAGVLGAVRLFRGSSSPAAGWILIHLAFLLAAAGSGLVPVYGGPRQFLPVFPLWAICAGVGAGWLASRLRVCAPALLAGYAALALPGILWTGAGSSLEYYGEGVGLIPGAHAFGFETTYLANTYRPAVEYLNREAPEGATVYVQAGTYPVMETYRRVGELREDLRPAYLAPIAVERYEWDEAPREGSYFVFLPRQSVYTNQLLALERKEPLYTYEKGGVPLVRVYSGEQVGETLGIPGRPEPRRVGPLNALFAGGATLALLLLLRQQDQDEERKEQQVPDR</sequence>
<keyword evidence="3" id="KW-0328">Glycosyltransferase</keyword>
<feature type="transmembrane region" description="Helical" evidence="8">
    <location>
        <begin position="77"/>
        <end position="95"/>
    </location>
</feature>
<protein>
    <submittedName>
        <fullName evidence="10">DUF2029 domain-containing protein</fullName>
    </submittedName>
</protein>
<dbReference type="EMBL" id="SKBU01000023">
    <property type="protein sequence ID" value="TCJ15666.1"/>
    <property type="molecule type" value="Genomic_DNA"/>
</dbReference>
<feature type="transmembrane region" description="Helical" evidence="8">
    <location>
        <begin position="131"/>
        <end position="150"/>
    </location>
</feature>
<keyword evidence="11" id="KW-1185">Reference proteome</keyword>
<evidence type="ECO:0000256" key="2">
    <source>
        <dbReference type="ARBA" id="ARBA00022475"/>
    </source>
</evidence>
<reference evidence="10 11" key="1">
    <citation type="submission" date="2019-03" db="EMBL/GenBank/DDBJ databases">
        <title>Whole genome sequence of a novel Rubrobacter taiwanensis strain, isolated from Yellowstone National Park.</title>
        <authorList>
            <person name="Freed S."/>
            <person name="Ramaley R.F."/>
            <person name="Kyndt J.A."/>
        </authorList>
    </citation>
    <scope>NUCLEOTIDE SEQUENCE [LARGE SCALE GENOMIC DNA]</scope>
    <source>
        <strain evidence="10 11">Yellowstone</strain>
    </source>
</reference>
<evidence type="ECO:0000256" key="8">
    <source>
        <dbReference type="SAM" id="Phobius"/>
    </source>
</evidence>
<keyword evidence="2" id="KW-1003">Cell membrane</keyword>
<dbReference type="PANTHER" id="PTHR33908">
    <property type="entry name" value="MANNOSYLTRANSFERASE YKCB-RELATED"/>
    <property type="match status" value="1"/>
</dbReference>
<gene>
    <name evidence="10" type="ORF">E0L93_12690</name>
</gene>
<accession>A0A4R1BER1</accession>
<dbReference type="RefSeq" id="WP_132692444.1">
    <property type="nucleotide sequence ID" value="NZ_SKBU01000023.1"/>
</dbReference>
<dbReference type="Pfam" id="PF13231">
    <property type="entry name" value="PMT_2"/>
    <property type="match status" value="1"/>
</dbReference>
<evidence type="ECO:0000256" key="6">
    <source>
        <dbReference type="ARBA" id="ARBA00022989"/>
    </source>
</evidence>
<proteinExistence type="predicted"/>
<dbReference type="GO" id="GO:0016763">
    <property type="term" value="F:pentosyltransferase activity"/>
    <property type="evidence" value="ECO:0007669"/>
    <property type="project" value="TreeGrafter"/>
</dbReference>
<evidence type="ECO:0000259" key="9">
    <source>
        <dbReference type="Pfam" id="PF13231"/>
    </source>
</evidence>
<feature type="transmembrane region" description="Helical" evidence="8">
    <location>
        <begin position="366"/>
        <end position="386"/>
    </location>
</feature>
<dbReference type="InterPro" id="IPR038731">
    <property type="entry name" value="RgtA/B/C-like"/>
</dbReference>
<evidence type="ECO:0000313" key="11">
    <source>
        <dbReference type="Proteomes" id="UP000295244"/>
    </source>
</evidence>
<dbReference type="PANTHER" id="PTHR33908:SF11">
    <property type="entry name" value="MEMBRANE PROTEIN"/>
    <property type="match status" value="1"/>
</dbReference>
<dbReference type="GO" id="GO:0005886">
    <property type="term" value="C:plasma membrane"/>
    <property type="evidence" value="ECO:0007669"/>
    <property type="project" value="UniProtKB-SubCell"/>
</dbReference>
<dbReference type="InterPro" id="IPR050297">
    <property type="entry name" value="LipidA_mod_glycosyltrf_83"/>
</dbReference>
<feature type="transmembrane region" description="Helical" evidence="8">
    <location>
        <begin position="157"/>
        <end position="174"/>
    </location>
</feature>
<evidence type="ECO:0000256" key="7">
    <source>
        <dbReference type="ARBA" id="ARBA00023136"/>
    </source>
</evidence>
<dbReference type="AlphaFoldDB" id="A0A4R1BER1"/>
<feature type="transmembrane region" description="Helical" evidence="8">
    <location>
        <begin position="12"/>
        <end position="32"/>
    </location>
</feature>
<feature type="transmembrane region" description="Helical" evidence="8">
    <location>
        <begin position="340"/>
        <end position="359"/>
    </location>
</feature>
<dbReference type="OrthoDB" id="5241389at2"/>
<feature type="transmembrane region" description="Helical" evidence="8">
    <location>
        <begin position="107"/>
        <end position="125"/>
    </location>
</feature>
<feature type="transmembrane region" description="Helical" evidence="8">
    <location>
        <begin position="186"/>
        <end position="212"/>
    </location>
</feature>
<comment type="subcellular location">
    <subcellularLocation>
        <location evidence="1">Cell membrane</location>
        <topology evidence="1">Multi-pass membrane protein</topology>
    </subcellularLocation>
</comment>
<name>A0A4R1BER1_9ACTN</name>
<keyword evidence="6 8" id="KW-1133">Transmembrane helix</keyword>
<evidence type="ECO:0000256" key="4">
    <source>
        <dbReference type="ARBA" id="ARBA00022679"/>
    </source>
</evidence>
<feature type="transmembrane region" description="Helical" evidence="8">
    <location>
        <begin position="313"/>
        <end position="334"/>
    </location>
</feature>
<dbReference type="GO" id="GO:0009103">
    <property type="term" value="P:lipopolysaccharide biosynthetic process"/>
    <property type="evidence" value="ECO:0007669"/>
    <property type="project" value="UniProtKB-ARBA"/>
</dbReference>
<feature type="domain" description="Glycosyltransferase RgtA/B/C/D-like" evidence="9">
    <location>
        <begin position="103"/>
        <end position="241"/>
    </location>
</feature>
<keyword evidence="4" id="KW-0808">Transferase</keyword>
<evidence type="ECO:0000256" key="1">
    <source>
        <dbReference type="ARBA" id="ARBA00004651"/>
    </source>
</evidence>
<keyword evidence="5 8" id="KW-0812">Transmembrane</keyword>
<evidence type="ECO:0000313" key="10">
    <source>
        <dbReference type="EMBL" id="TCJ15666.1"/>
    </source>
</evidence>
<organism evidence="10 11">
    <name type="scientific">Rubrobacter taiwanensis</name>
    <dbReference type="NCBI Taxonomy" id="185139"/>
    <lineage>
        <taxon>Bacteria</taxon>
        <taxon>Bacillati</taxon>
        <taxon>Actinomycetota</taxon>
        <taxon>Rubrobacteria</taxon>
        <taxon>Rubrobacterales</taxon>
        <taxon>Rubrobacteraceae</taxon>
        <taxon>Rubrobacter</taxon>
    </lineage>
</organism>
<feature type="transmembrane region" description="Helical" evidence="8">
    <location>
        <begin position="277"/>
        <end position="301"/>
    </location>
</feature>
<evidence type="ECO:0000256" key="5">
    <source>
        <dbReference type="ARBA" id="ARBA00022692"/>
    </source>
</evidence>
<evidence type="ECO:0000256" key="3">
    <source>
        <dbReference type="ARBA" id="ARBA00022676"/>
    </source>
</evidence>